<feature type="transmembrane region" description="Helical" evidence="1">
    <location>
        <begin position="143"/>
        <end position="162"/>
    </location>
</feature>
<dbReference type="eggNOG" id="ENOG502Z7MC">
    <property type="taxonomic scope" value="Bacteria"/>
</dbReference>
<dbReference type="Proteomes" id="UP000024836">
    <property type="component" value="Unassembled WGS sequence"/>
</dbReference>
<dbReference type="RefSeq" id="WP_035249737.1">
    <property type="nucleotide sequence ID" value="NZ_AQQY01000003.1"/>
</dbReference>
<accession>A0A058ZLZ9</accession>
<dbReference type="PATRIC" id="fig|1461693.3.peg.1407"/>
<proteinExistence type="predicted"/>
<feature type="transmembrane region" description="Helical" evidence="1">
    <location>
        <begin position="196"/>
        <end position="220"/>
    </location>
</feature>
<feature type="transmembrane region" description="Helical" evidence="1">
    <location>
        <begin position="36"/>
        <end position="59"/>
    </location>
</feature>
<comment type="caution">
    <text evidence="2">The sequence shown here is derived from an EMBL/GenBank/DDBJ whole genome shotgun (WGS) entry which is preliminary data.</text>
</comment>
<keyword evidence="1" id="KW-0812">Transmembrane</keyword>
<evidence type="ECO:0000313" key="2">
    <source>
        <dbReference type="EMBL" id="KCV82654.1"/>
    </source>
</evidence>
<name>A0A058ZLZ9_9RHOB</name>
<organism evidence="2 3">
    <name type="scientific">Actibacterium atlanticum</name>
    <dbReference type="NCBI Taxonomy" id="1461693"/>
    <lineage>
        <taxon>Bacteria</taxon>
        <taxon>Pseudomonadati</taxon>
        <taxon>Pseudomonadota</taxon>
        <taxon>Alphaproteobacteria</taxon>
        <taxon>Rhodobacterales</taxon>
        <taxon>Roseobacteraceae</taxon>
        <taxon>Actibacterium</taxon>
    </lineage>
</organism>
<keyword evidence="1" id="KW-1133">Transmembrane helix</keyword>
<reference evidence="2 3" key="1">
    <citation type="submission" date="2013-04" db="EMBL/GenBank/DDBJ databases">
        <title>Shimia sp. 22II-S11-Z10 Genome Sequencing.</title>
        <authorList>
            <person name="Lai Q."/>
            <person name="Li G."/>
            <person name="Shao Z."/>
        </authorList>
    </citation>
    <scope>NUCLEOTIDE SEQUENCE [LARGE SCALE GENOMIC DNA]</scope>
    <source>
        <strain evidence="3">22II-S11-Z10</strain>
    </source>
</reference>
<dbReference type="AlphaFoldDB" id="A0A058ZLZ9"/>
<sequence length="278" mass="29903">MIAQITGALARAFLVLVLVATPSLLLPSISSDASQIVALVAISGAALTLFEYMAIYPGLVEFRDAPPFNRIRFGALFVTVFLLSVTCLPMADANALTKFVQAIAVITGQVLDFPYSPVHLFTLMPANDIAPAQQQLVNGVAGLAYLMSVLSILVFVAAVRILNWPMNNGTFNVWVNLPTFDPTAGGDVVMRLQRAAWVNISLGFLLPFLFPAAVTASMVFSGPLRLEDPQTLIWMATGWAMLPSSLIMRGMAILRVAALIDRARQSANPEEDASLQPV</sequence>
<protein>
    <submittedName>
        <fullName evidence="2">Uncharacterized protein</fullName>
    </submittedName>
</protein>
<dbReference type="EMBL" id="AQQY01000003">
    <property type="protein sequence ID" value="KCV82654.1"/>
    <property type="molecule type" value="Genomic_DNA"/>
</dbReference>
<feature type="transmembrane region" description="Helical" evidence="1">
    <location>
        <begin position="12"/>
        <end position="30"/>
    </location>
</feature>
<evidence type="ECO:0000313" key="3">
    <source>
        <dbReference type="Proteomes" id="UP000024836"/>
    </source>
</evidence>
<keyword evidence="1" id="KW-0472">Membrane</keyword>
<feature type="transmembrane region" description="Helical" evidence="1">
    <location>
        <begin position="71"/>
        <end position="91"/>
    </location>
</feature>
<dbReference type="STRING" id="1461693.ATO10_06916"/>
<feature type="transmembrane region" description="Helical" evidence="1">
    <location>
        <begin position="232"/>
        <end position="254"/>
    </location>
</feature>
<evidence type="ECO:0000256" key="1">
    <source>
        <dbReference type="SAM" id="Phobius"/>
    </source>
</evidence>
<gene>
    <name evidence="2" type="ORF">ATO10_06916</name>
</gene>
<keyword evidence="3" id="KW-1185">Reference proteome</keyword>